<dbReference type="PANTHER" id="PTHR21198:SF7">
    <property type="entry name" value="ASPARTATE-GLUTAMATE RACEMASE FAMILY"/>
    <property type="match status" value="1"/>
</dbReference>
<gene>
    <name evidence="4" type="ORF">D5F11_023925</name>
    <name evidence="3" type="ORF">J6TS1_01510</name>
</gene>
<dbReference type="PANTHER" id="PTHR21198">
    <property type="entry name" value="GLUTAMATE RACEMASE"/>
    <property type="match status" value="1"/>
</dbReference>
<keyword evidence="6" id="KW-1185">Reference proteome</keyword>
<keyword evidence="2 4" id="KW-0413">Isomerase</keyword>
<dbReference type="NCBIfam" id="TIGR00035">
    <property type="entry name" value="asp_race"/>
    <property type="match status" value="1"/>
</dbReference>
<dbReference type="Gene3D" id="3.40.50.1860">
    <property type="match status" value="2"/>
</dbReference>
<proteinExistence type="inferred from homology"/>
<sequence>MCRTIGILGGMGPYATVDLFQKIVMNTPAQIDQDHLKILIYNNPKIPPRVLGVNRPSNSPKSELINSALLLQQAGADFIIMPCHTAHIWFNDVKNEISIPFYSMVENTVQAVSLEYKDLENKKIVLLATETTVNSGLYQKAFDNTPFQIIVPNLREQKIIDHAIKNVKGGKKNKQSLGRVNEIINAYHQKGVSKLLGCCTEIPLMFPYFNTESEMIDPTLLLAKMAIKKVK</sequence>
<organism evidence="4 5">
    <name type="scientific">Siminovitchia terrae</name>
    <name type="common">Bacillus terrae</name>
    <dbReference type="NCBI Taxonomy" id="1914933"/>
    <lineage>
        <taxon>Bacteria</taxon>
        <taxon>Bacillati</taxon>
        <taxon>Bacillota</taxon>
        <taxon>Bacilli</taxon>
        <taxon>Bacillales</taxon>
        <taxon>Bacillaceae</taxon>
        <taxon>Siminovitchia</taxon>
    </lineage>
</organism>
<accession>A0A429X149</accession>
<evidence type="ECO:0000313" key="4">
    <source>
        <dbReference type="EMBL" id="RST57219.1"/>
    </source>
</evidence>
<name>A0A429X149_SIMTE</name>
<evidence type="ECO:0000313" key="5">
    <source>
        <dbReference type="Proteomes" id="UP000287296"/>
    </source>
</evidence>
<dbReference type="EMBL" id="QYTW02000039">
    <property type="protein sequence ID" value="RST57219.1"/>
    <property type="molecule type" value="Genomic_DNA"/>
</dbReference>
<reference evidence="4 5" key="1">
    <citation type="submission" date="2018-12" db="EMBL/GenBank/DDBJ databases">
        <authorList>
            <person name="Sun L."/>
            <person name="Chen Z."/>
        </authorList>
    </citation>
    <scope>NUCLEOTIDE SEQUENCE [LARGE SCALE GENOMIC DNA]</scope>
    <source>
        <strain evidence="4 5">LMG 29736</strain>
    </source>
</reference>
<dbReference type="AlphaFoldDB" id="A0A429X149"/>
<dbReference type="InterPro" id="IPR001920">
    <property type="entry name" value="Asp/Glu_race"/>
</dbReference>
<evidence type="ECO:0000313" key="3">
    <source>
        <dbReference type="EMBL" id="GIN94281.1"/>
    </source>
</evidence>
<dbReference type="RefSeq" id="WP_120118955.1">
    <property type="nucleotide sequence ID" value="NZ_BORJ01000001.1"/>
</dbReference>
<evidence type="ECO:0000313" key="6">
    <source>
        <dbReference type="Proteomes" id="UP000680670"/>
    </source>
</evidence>
<dbReference type="EC" id="5.1.1.-" evidence="4"/>
<comment type="similarity">
    <text evidence="1">Belongs to the aspartate/glutamate racemases family.</text>
</comment>
<dbReference type="SUPFAM" id="SSF53681">
    <property type="entry name" value="Aspartate/glutamate racemase"/>
    <property type="match status" value="2"/>
</dbReference>
<dbReference type="Pfam" id="PF01177">
    <property type="entry name" value="Asp_Glu_race"/>
    <property type="match status" value="1"/>
</dbReference>
<protein>
    <submittedName>
        <fullName evidence="4">Amino acid racemase</fullName>
        <ecNumber evidence="4">5.1.1.-</ecNumber>
    </submittedName>
    <submittedName>
        <fullName evidence="3">Aspartate racemase</fullName>
    </submittedName>
</protein>
<dbReference type="GO" id="GO:0047661">
    <property type="term" value="F:amino-acid racemase activity"/>
    <property type="evidence" value="ECO:0007669"/>
    <property type="project" value="InterPro"/>
</dbReference>
<evidence type="ECO:0000256" key="2">
    <source>
        <dbReference type="ARBA" id="ARBA00023235"/>
    </source>
</evidence>
<evidence type="ECO:0000256" key="1">
    <source>
        <dbReference type="ARBA" id="ARBA00007847"/>
    </source>
</evidence>
<dbReference type="InterPro" id="IPR015942">
    <property type="entry name" value="Asp/Glu/hydantoin_racemase"/>
</dbReference>
<dbReference type="Proteomes" id="UP000680670">
    <property type="component" value="Unassembled WGS sequence"/>
</dbReference>
<dbReference type="Proteomes" id="UP000287296">
    <property type="component" value="Unassembled WGS sequence"/>
</dbReference>
<reference evidence="3 6" key="2">
    <citation type="submission" date="2021-03" db="EMBL/GenBank/DDBJ databases">
        <title>Antimicrobial resistance genes in bacteria isolated from Japanese honey, and their potential for conferring macrolide and lincosamide resistance in the American foulbrood pathogen Paenibacillus larvae.</title>
        <authorList>
            <person name="Okamoto M."/>
            <person name="Kumagai M."/>
            <person name="Kanamori H."/>
            <person name="Takamatsu D."/>
        </authorList>
    </citation>
    <scope>NUCLEOTIDE SEQUENCE [LARGE SCALE GENOMIC DNA]</scope>
    <source>
        <strain evidence="3 6">J6TS1</strain>
    </source>
</reference>
<comment type="caution">
    <text evidence="4">The sequence shown here is derived from an EMBL/GenBank/DDBJ whole genome shotgun (WGS) entry which is preliminary data.</text>
</comment>
<dbReference type="EMBL" id="BORJ01000001">
    <property type="protein sequence ID" value="GIN94281.1"/>
    <property type="molecule type" value="Genomic_DNA"/>
</dbReference>
<dbReference type="OrthoDB" id="9803739at2"/>
<dbReference type="InterPro" id="IPR004380">
    <property type="entry name" value="Asp_race"/>
</dbReference>